<dbReference type="VEuPathDB" id="FungiDB:DD237_002175"/>
<dbReference type="STRING" id="542832.A0A3M6VQY6"/>
<dbReference type="Proteomes" id="UP000286097">
    <property type="component" value="Unassembled WGS sequence"/>
</dbReference>
<evidence type="ECO:0000313" key="3">
    <source>
        <dbReference type="EMBL" id="RQM14755.1"/>
    </source>
</evidence>
<evidence type="ECO:0000313" key="5">
    <source>
        <dbReference type="Proteomes" id="UP000286097"/>
    </source>
</evidence>
<gene>
    <name evidence="3" type="ORF">DD237_002175</name>
    <name evidence="2" type="ORF">DD238_003128</name>
</gene>
<comment type="caution">
    <text evidence="2">The sequence shown here is derived from an EMBL/GenBank/DDBJ whole genome shotgun (WGS) entry which is preliminary data.</text>
</comment>
<keyword evidence="1" id="KW-0175">Coiled coil</keyword>
<proteinExistence type="predicted"/>
<dbReference type="EMBL" id="QLLG01000051">
    <property type="protein sequence ID" value="RMX68827.1"/>
    <property type="molecule type" value="Genomic_DNA"/>
</dbReference>
<feature type="coiled-coil region" evidence="1">
    <location>
        <begin position="187"/>
        <end position="221"/>
    </location>
</feature>
<dbReference type="Proteomes" id="UP000282087">
    <property type="component" value="Unassembled WGS sequence"/>
</dbReference>
<evidence type="ECO:0000313" key="2">
    <source>
        <dbReference type="EMBL" id="RMX68827.1"/>
    </source>
</evidence>
<keyword evidence="4" id="KW-1185">Reference proteome</keyword>
<sequence length="571" mass="66224">MEKLRSDKASVKSTFVEDEIGELRRYIVEMMHAEMELMESIKLNESKVAAASARIKHFKELITKERHRYKTLRQELEEDTNELRSLEEKQIAAEAKHRQFQDAVVQRENEVQVLRAQFQHQRTAMLSLRFQILNATTQLETLLSMNDSVEKETHNVSAAMDKCEELTPQRIACQKIRAKTRHIQQFIAQMEHETNQLFEKRTKTEAEVLKCEQEVHKLRELVCIKEKEAEILFDRLRKDTLRIIRENGALLKYRVWICSDKIEGKLKTKRRKFRLKSKNEISSLKRRISFVTSELEKCQMTNEDALSKIGALSTKREELEKRLREREERVAGVKSIITELSTALATVGRVEANFDTSSLQKELAAKQVAATSAQQKLEAKQSDTELALQLNATMEDIDIHIVEAKNTATALDSEIAALMKDIEEHETRIEYLRASANGAEKKNADLQAQLQECQRQNKTIAKMKAKLRRQKTTLLKQKEDMTLELRKIEDLSKVLAEGIKHGTEQAQHFRAAKTQGESSQKRIEFELRRQELSLQQQCAQEENDLQAEVIAWDNKYVSEQIKRVEQELLSI</sequence>
<feature type="coiled-coil region" evidence="1">
    <location>
        <begin position="401"/>
        <end position="484"/>
    </location>
</feature>
<dbReference type="AlphaFoldDB" id="A0A3M6VQY6"/>
<organism evidence="2 4">
    <name type="scientific">Peronospora effusa</name>
    <dbReference type="NCBI Taxonomy" id="542832"/>
    <lineage>
        <taxon>Eukaryota</taxon>
        <taxon>Sar</taxon>
        <taxon>Stramenopiles</taxon>
        <taxon>Oomycota</taxon>
        <taxon>Peronosporomycetes</taxon>
        <taxon>Peronosporales</taxon>
        <taxon>Peronosporaceae</taxon>
        <taxon>Peronospora</taxon>
    </lineage>
</organism>
<evidence type="ECO:0000313" key="4">
    <source>
        <dbReference type="Proteomes" id="UP000282087"/>
    </source>
</evidence>
<dbReference type="EMBL" id="QKXF01000187">
    <property type="protein sequence ID" value="RQM14755.1"/>
    <property type="molecule type" value="Genomic_DNA"/>
</dbReference>
<evidence type="ECO:0000256" key="1">
    <source>
        <dbReference type="SAM" id="Coils"/>
    </source>
</evidence>
<feature type="coiled-coil region" evidence="1">
    <location>
        <begin position="302"/>
        <end position="336"/>
    </location>
</feature>
<accession>A0A3M6VQY6</accession>
<reference evidence="4 5" key="1">
    <citation type="submission" date="2018-06" db="EMBL/GenBank/DDBJ databases">
        <title>Comparative genomics of downy mildews reveals potential adaptations to biotrophy.</title>
        <authorList>
            <person name="Fletcher K."/>
            <person name="Klosterman S.J."/>
            <person name="Derevnina L."/>
            <person name="Martin F."/>
            <person name="Koike S."/>
            <person name="Reyes Chin-Wo S."/>
            <person name="Mou B."/>
            <person name="Michelmore R."/>
        </authorList>
    </citation>
    <scope>NUCLEOTIDE SEQUENCE [LARGE SCALE GENOMIC DNA]</scope>
    <source>
        <strain evidence="3 5">R13</strain>
        <strain evidence="2 4">R14</strain>
    </source>
</reference>
<feature type="coiled-coil region" evidence="1">
    <location>
        <begin position="59"/>
        <end position="103"/>
    </location>
</feature>
<protein>
    <submittedName>
        <fullName evidence="2">Uncharacterized protein</fullName>
    </submittedName>
</protein>
<name>A0A3M6VQY6_9STRA</name>